<name>A0A1B2I076_9PSEU</name>
<keyword evidence="5" id="KW-1185">Reference proteome</keyword>
<sequence>MQGEIDRIAAEKNFSGVVSVDHAGDVELAQAYGLANRAYQVPNTLETRFGAASGSKGFTALAVLSLVREGVLDLSTTARSLLGDDLPLIADDVTVEHLLTHTSGIGDYLDEESDYDLTDYVIGAAHELTTTEAFLPLLDGHPTKFPAGERFGYNNGGFVVLALLAERASGVGYHDLVRERVLKPAGMTRTDFLRSDELPGDAAVGYLPIDGVDRSNVFHLPVLATGDGGIHTTAADMSAFWRALFAGQIVDDVAEVVRPRVDVPEEEPVQYARGFWVRGGTDTVMLIGSDAGVSFKSTHDPHTHTTRTVLSNTSDGAWPIARAISGGKW</sequence>
<dbReference type="AlphaFoldDB" id="A0A1B2I076"/>
<feature type="domain" description="Beta-lactamase-related" evidence="3">
    <location>
        <begin position="9"/>
        <end position="316"/>
    </location>
</feature>
<dbReference type="Proteomes" id="UP000093053">
    <property type="component" value="Chromosome"/>
</dbReference>
<evidence type="ECO:0000256" key="2">
    <source>
        <dbReference type="ARBA" id="ARBA00023136"/>
    </source>
</evidence>
<dbReference type="GO" id="GO:0016020">
    <property type="term" value="C:membrane"/>
    <property type="evidence" value="ECO:0007669"/>
    <property type="project" value="UniProtKB-SubCell"/>
</dbReference>
<dbReference type="PANTHER" id="PTHR46825">
    <property type="entry name" value="D-ALANYL-D-ALANINE-CARBOXYPEPTIDASE/ENDOPEPTIDASE AMPH"/>
    <property type="match status" value="1"/>
</dbReference>
<keyword evidence="2" id="KW-0472">Membrane</keyword>
<dbReference type="GO" id="GO:0016787">
    <property type="term" value="F:hydrolase activity"/>
    <property type="evidence" value="ECO:0007669"/>
    <property type="project" value="UniProtKB-KW"/>
</dbReference>
<protein>
    <submittedName>
        <fullName evidence="4">Serine hydrolase</fullName>
    </submittedName>
</protein>
<evidence type="ECO:0000313" key="5">
    <source>
        <dbReference type="Proteomes" id="UP000093053"/>
    </source>
</evidence>
<organism evidence="4 5">
    <name type="scientific">Lentzea guizhouensis</name>
    <dbReference type="NCBI Taxonomy" id="1586287"/>
    <lineage>
        <taxon>Bacteria</taxon>
        <taxon>Bacillati</taxon>
        <taxon>Actinomycetota</taxon>
        <taxon>Actinomycetes</taxon>
        <taxon>Pseudonocardiales</taxon>
        <taxon>Pseudonocardiaceae</taxon>
        <taxon>Lentzea</taxon>
    </lineage>
</organism>
<dbReference type="InterPro" id="IPR001466">
    <property type="entry name" value="Beta-lactam-related"/>
</dbReference>
<evidence type="ECO:0000313" key="4">
    <source>
        <dbReference type="EMBL" id="ANZ43345.1"/>
    </source>
</evidence>
<dbReference type="Pfam" id="PF00144">
    <property type="entry name" value="Beta-lactamase"/>
    <property type="match status" value="1"/>
</dbReference>
<comment type="subcellular location">
    <subcellularLocation>
        <location evidence="1">Membrane</location>
    </subcellularLocation>
</comment>
<dbReference type="SUPFAM" id="SSF56601">
    <property type="entry name" value="beta-lactamase/transpeptidase-like"/>
    <property type="match status" value="1"/>
</dbReference>
<dbReference type="EMBL" id="CP016793">
    <property type="protein sequence ID" value="ANZ43345.1"/>
    <property type="molecule type" value="Genomic_DNA"/>
</dbReference>
<accession>A0A1B2I076</accession>
<keyword evidence="4" id="KW-0378">Hydrolase</keyword>
<dbReference type="InterPro" id="IPR050491">
    <property type="entry name" value="AmpC-like"/>
</dbReference>
<reference evidence="4 5" key="1">
    <citation type="submission" date="2016-07" db="EMBL/GenBank/DDBJ databases">
        <title>Complete genome sequence of the Lentzea guizhouensis DHS C013.</title>
        <authorList>
            <person name="Cao C."/>
        </authorList>
    </citation>
    <scope>NUCLEOTIDE SEQUENCE [LARGE SCALE GENOMIC DNA]</scope>
    <source>
        <strain evidence="4 5">DHS C013</strain>
    </source>
</reference>
<evidence type="ECO:0000259" key="3">
    <source>
        <dbReference type="Pfam" id="PF00144"/>
    </source>
</evidence>
<dbReference type="STRING" id="1586287.BBK82_37395"/>
<dbReference type="Gene3D" id="3.40.710.10">
    <property type="entry name" value="DD-peptidase/beta-lactamase superfamily"/>
    <property type="match status" value="1"/>
</dbReference>
<dbReference type="PANTHER" id="PTHR46825:SF11">
    <property type="entry name" value="PENICILLIN-BINDING PROTEIN 4"/>
    <property type="match status" value="1"/>
</dbReference>
<gene>
    <name evidence="4" type="ORF">BBK82_37395</name>
</gene>
<evidence type="ECO:0000256" key="1">
    <source>
        <dbReference type="ARBA" id="ARBA00004370"/>
    </source>
</evidence>
<dbReference type="KEGG" id="led:BBK82_37395"/>
<proteinExistence type="predicted"/>
<dbReference type="InterPro" id="IPR012338">
    <property type="entry name" value="Beta-lactam/transpept-like"/>
</dbReference>